<dbReference type="GO" id="GO:0016787">
    <property type="term" value="F:hydrolase activity"/>
    <property type="evidence" value="ECO:0007669"/>
    <property type="project" value="UniProtKB-KW"/>
</dbReference>
<comment type="catalytic activity">
    <reaction evidence="4">
        <text>D-galactosamine 6-phosphate + H2O = D-tagatopyranose 1-phosphate + NH4(+)</text>
        <dbReference type="Rhea" id="RHEA:47680"/>
        <dbReference type="ChEBI" id="CHEBI:15377"/>
        <dbReference type="ChEBI" id="CHEBI:28938"/>
        <dbReference type="ChEBI" id="CHEBI:71674"/>
        <dbReference type="ChEBI" id="CHEBI:138150"/>
    </reaction>
</comment>
<dbReference type="PANTHER" id="PTHR32502:SF3">
    <property type="entry name" value="D-GALACTOSAMINE-6-PHOSPHATE DEAMINASE AGAS-RELATED"/>
    <property type="match status" value="1"/>
</dbReference>
<comment type="caution">
    <text evidence="6">The sequence shown here is derived from an EMBL/GenBank/DDBJ whole genome shotgun (WGS) entry which is preliminary data.</text>
</comment>
<dbReference type="GO" id="GO:0097367">
    <property type="term" value="F:carbohydrate derivative binding"/>
    <property type="evidence" value="ECO:0007669"/>
    <property type="project" value="InterPro"/>
</dbReference>
<sequence>MQAVQDAAQGGNELFGQDVARLDALGGGVTAREIAQQPAVWPQIDALVTAQRAQIDAFLAPLLARPALRIVMAGAGTSAFIGECLAPGLLRQGRRAEAVPTTDLVSGPDRYFQRGAPTLVVSFARSGSSPESVAAVQLADQLVDDVYHLVITCNEEGQLYRMTQDRANALAILLPDATHDRGFAMTTSFTSMLLAAALAFRLLAPDAGARTAPAATQVGERALALLAQLVAQDFRRVVYLGSNELRALAREAALKLLELTDGQVVAIHDSPLGFRHGPKTIVDDRTLVVVLLSNDPQARRYDLDLLRELRGDRRAGRVLALDAQADAAPGDDAFTFTGAESVQDLELALPFIVFCQAFAFLRSLSLGVRPDTPSMSGTVNRVVRGVTIYPFISHVDSEAVHVPRG</sequence>
<dbReference type="SUPFAM" id="SSF53697">
    <property type="entry name" value="SIS domain"/>
    <property type="match status" value="1"/>
</dbReference>
<keyword evidence="2" id="KW-0677">Repeat</keyword>
<dbReference type="PANTHER" id="PTHR32502">
    <property type="entry name" value="N-ACETYLGALACTOSAMINE PERMEASE II COMPONENT-RELATED"/>
    <property type="match status" value="1"/>
</dbReference>
<gene>
    <name evidence="6" type="ORF">LO55_456</name>
</gene>
<proteinExistence type="inferred from homology"/>
<evidence type="ECO:0000313" key="6">
    <source>
        <dbReference type="EMBL" id="OIJ41075.1"/>
    </source>
</evidence>
<dbReference type="Pfam" id="PF01380">
    <property type="entry name" value="SIS"/>
    <property type="match status" value="1"/>
</dbReference>
<dbReference type="Gene3D" id="3.40.50.10490">
    <property type="entry name" value="Glucose-6-phosphate isomerase like protein, domain 1"/>
    <property type="match status" value="2"/>
</dbReference>
<evidence type="ECO:0000256" key="2">
    <source>
        <dbReference type="ARBA" id="ARBA00022737"/>
    </source>
</evidence>
<dbReference type="InterPro" id="IPR001347">
    <property type="entry name" value="SIS_dom"/>
</dbReference>
<dbReference type="GO" id="GO:0005886">
    <property type="term" value="C:plasma membrane"/>
    <property type="evidence" value="ECO:0007669"/>
    <property type="project" value="TreeGrafter"/>
</dbReference>
<dbReference type="InterPro" id="IPR035466">
    <property type="entry name" value="GlmS/AgaS_SIS"/>
</dbReference>
<dbReference type="CDD" id="cd05008">
    <property type="entry name" value="SIS_GlmS_GlmD_1"/>
    <property type="match status" value="1"/>
</dbReference>
<dbReference type="AlphaFoldDB" id="A0A1S2N7P4"/>
<dbReference type="RefSeq" id="WP_083415121.1">
    <property type="nucleotide sequence ID" value="NZ_JRYB01000001.1"/>
</dbReference>
<evidence type="ECO:0000256" key="4">
    <source>
        <dbReference type="ARBA" id="ARBA00029292"/>
    </source>
</evidence>
<comment type="similarity">
    <text evidence="1">Belongs to the SIS family. AgaS subfamily.</text>
</comment>
<dbReference type="GO" id="GO:0009401">
    <property type="term" value="P:phosphoenolpyruvate-dependent sugar phosphotransferase system"/>
    <property type="evidence" value="ECO:0007669"/>
    <property type="project" value="TreeGrafter"/>
</dbReference>
<feature type="domain" description="SIS" evidence="5">
    <location>
        <begin position="226"/>
        <end position="373"/>
    </location>
</feature>
<name>A0A1S2N7P4_9BURK</name>
<dbReference type="EMBL" id="JRYB01000001">
    <property type="protein sequence ID" value="OIJ41075.1"/>
    <property type="molecule type" value="Genomic_DNA"/>
</dbReference>
<dbReference type="InterPro" id="IPR050303">
    <property type="entry name" value="GatZ_KbaZ_carbometab"/>
</dbReference>
<dbReference type="CDD" id="cd05010">
    <property type="entry name" value="SIS_AgaS_like"/>
    <property type="match status" value="1"/>
</dbReference>
<protein>
    <submittedName>
        <fullName evidence="6">SIS domain protein</fullName>
    </submittedName>
</protein>
<keyword evidence="3" id="KW-0378">Hydrolase</keyword>
<dbReference type="InterPro" id="IPR035464">
    <property type="entry name" value="SIS_AgaS"/>
</dbReference>
<reference evidence="6 7" key="1">
    <citation type="submission" date="2014-10" db="EMBL/GenBank/DDBJ databases">
        <authorList>
            <person name="Seo M.-J."/>
            <person name="Seok Y.J."/>
            <person name="Cha I.-T."/>
        </authorList>
    </citation>
    <scope>NUCLEOTIDE SEQUENCE [LARGE SCALE GENOMIC DNA]</scope>
    <source>
        <strain evidence="6 7">NEU</strain>
    </source>
</reference>
<evidence type="ECO:0000256" key="1">
    <source>
        <dbReference type="ARBA" id="ARBA00007748"/>
    </source>
</evidence>
<evidence type="ECO:0000259" key="5">
    <source>
        <dbReference type="PROSITE" id="PS51464"/>
    </source>
</evidence>
<evidence type="ECO:0000313" key="7">
    <source>
        <dbReference type="Proteomes" id="UP000180246"/>
    </source>
</evidence>
<dbReference type="Proteomes" id="UP000180246">
    <property type="component" value="Unassembled WGS sequence"/>
</dbReference>
<accession>A0A1S2N7P4</accession>
<dbReference type="GO" id="GO:1901135">
    <property type="term" value="P:carbohydrate derivative metabolic process"/>
    <property type="evidence" value="ECO:0007669"/>
    <property type="project" value="InterPro"/>
</dbReference>
<organism evidence="6 7">
    <name type="scientific">Massilia timonae</name>
    <dbReference type="NCBI Taxonomy" id="47229"/>
    <lineage>
        <taxon>Bacteria</taxon>
        <taxon>Pseudomonadati</taxon>
        <taxon>Pseudomonadota</taxon>
        <taxon>Betaproteobacteria</taxon>
        <taxon>Burkholderiales</taxon>
        <taxon>Oxalobacteraceae</taxon>
        <taxon>Telluria group</taxon>
        <taxon>Massilia</taxon>
    </lineage>
</organism>
<feature type="domain" description="SIS" evidence="5">
    <location>
        <begin position="59"/>
        <end position="209"/>
    </location>
</feature>
<dbReference type="PROSITE" id="PS51464">
    <property type="entry name" value="SIS"/>
    <property type="match status" value="2"/>
</dbReference>
<dbReference type="InterPro" id="IPR046348">
    <property type="entry name" value="SIS_dom_sf"/>
</dbReference>
<evidence type="ECO:0000256" key="3">
    <source>
        <dbReference type="ARBA" id="ARBA00022801"/>
    </source>
</evidence>